<keyword evidence="4 6" id="KW-1133">Transmembrane helix</keyword>
<feature type="region of interest" description="Disordered" evidence="7">
    <location>
        <begin position="1"/>
        <end position="51"/>
    </location>
</feature>
<comment type="caution">
    <text evidence="9">The sequence shown here is derived from an EMBL/GenBank/DDBJ whole genome shotgun (WGS) entry which is preliminary data.</text>
</comment>
<feature type="compositionally biased region" description="Low complexity" evidence="7">
    <location>
        <begin position="150"/>
        <end position="162"/>
    </location>
</feature>
<dbReference type="OrthoDB" id="783438at2759"/>
<dbReference type="PROSITE" id="PS50845">
    <property type="entry name" value="RETICULON"/>
    <property type="match status" value="1"/>
</dbReference>
<accession>A0A8K0H1L3</accession>
<keyword evidence="3 6" id="KW-0256">Endoplasmic reticulum</keyword>
<dbReference type="Pfam" id="PF02453">
    <property type="entry name" value="Reticulon"/>
    <property type="match status" value="1"/>
</dbReference>
<dbReference type="InterPro" id="IPR003388">
    <property type="entry name" value="Reticulon"/>
</dbReference>
<evidence type="ECO:0000256" key="2">
    <source>
        <dbReference type="ARBA" id="ARBA00022692"/>
    </source>
</evidence>
<proteinExistence type="predicted"/>
<comment type="subcellular location">
    <subcellularLocation>
        <location evidence="1 6">Endoplasmic reticulum membrane</location>
        <topology evidence="1 6">Multi-pass membrane protein</topology>
    </subcellularLocation>
</comment>
<evidence type="ECO:0000256" key="6">
    <source>
        <dbReference type="RuleBase" id="RU363132"/>
    </source>
</evidence>
<evidence type="ECO:0000259" key="8">
    <source>
        <dbReference type="PROSITE" id="PS50845"/>
    </source>
</evidence>
<evidence type="ECO:0000313" key="9">
    <source>
        <dbReference type="EMBL" id="KAF3444077.1"/>
    </source>
</evidence>
<comment type="caution">
    <text evidence="6">Lacks conserved residue(s) required for the propagation of feature annotation.</text>
</comment>
<dbReference type="AlphaFoldDB" id="A0A8K0H1L3"/>
<evidence type="ECO:0000256" key="5">
    <source>
        <dbReference type="ARBA" id="ARBA00023136"/>
    </source>
</evidence>
<name>A0A8K0H1L3_9ROSA</name>
<evidence type="ECO:0000256" key="7">
    <source>
        <dbReference type="SAM" id="MobiDB-lite"/>
    </source>
</evidence>
<feature type="transmembrane region" description="Helical" evidence="6">
    <location>
        <begin position="193"/>
        <end position="212"/>
    </location>
</feature>
<evidence type="ECO:0000256" key="1">
    <source>
        <dbReference type="ARBA" id="ARBA00004477"/>
    </source>
</evidence>
<keyword evidence="2 6" id="KW-0812">Transmembrane</keyword>
<gene>
    <name evidence="9" type="ORF">FNV43_RR13767</name>
</gene>
<dbReference type="PANTHER" id="PTHR46626:SF2">
    <property type="entry name" value="RETICULON-LIKE PROTEIN B17"/>
    <property type="match status" value="1"/>
</dbReference>
<evidence type="ECO:0000256" key="4">
    <source>
        <dbReference type="ARBA" id="ARBA00022989"/>
    </source>
</evidence>
<evidence type="ECO:0000313" key="10">
    <source>
        <dbReference type="Proteomes" id="UP000796880"/>
    </source>
</evidence>
<dbReference type="PANTHER" id="PTHR46626">
    <property type="entry name" value="RETICULON-LIKE PROTEIN B17"/>
    <property type="match status" value="1"/>
</dbReference>
<sequence>MGSTPPYRSEPKSDQAPHRSLGLVHSSPKNTPSPKKTLLPSPLSLRSSGSLPLQELLFLSPSPLRRSKTRLADGIEMAEENVEPVGTRRRCKSRASQMGFLGCASPRNTRRSRRRSEIEIREEKDLGPMEEVGKPRKRRQSGRSKKEKLSLVPSVPSSSSSPKTDEEDQGSLNRIGQLMNDLIIWKDVARSSLWFGFGALFFLSSCFTKGISFSIFSVLSQLGFLILCASFFSNSICQRNNIETKREFVLKEDDILHVAKLILPATNLAISKTRELFSGEPAMTLKVAPILILGSEYGHLITLWRLCAFGFFVTFTVPKLYSYYSIRINQKAEYLKSWFLEAWGTCSHKKIVAASAATAFWNLTSAKTRIFTAFIVLVLLRCCRGHVLQKVEDEEAEEEQELQQALVVADIGDSKQ</sequence>
<keyword evidence="5 6" id="KW-0472">Membrane</keyword>
<keyword evidence="10" id="KW-1185">Reference proteome</keyword>
<feature type="compositionally biased region" description="Basic residues" evidence="7">
    <location>
        <begin position="135"/>
        <end position="146"/>
    </location>
</feature>
<dbReference type="EMBL" id="VOIH02000006">
    <property type="protein sequence ID" value="KAF3444077.1"/>
    <property type="molecule type" value="Genomic_DNA"/>
</dbReference>
<protein>
    <recommendedName>
        <fullName evidence="6">Reticulon-like protein</fullName>
    </recommendedName>
</protein>
<dbReference type="GO" id="GO:0005789">
    <property type="term" value="C:endoplasmic reticulum membrane"/>
    <property type="evidence" value="ECO:0007669"/>
    <property type="project" value="UniProtKB-SubCell"/>
</dbReference>
<feature type="compositionally biased region" description="Basic and acidic residues" evidence="7">
    <location>
        <begin position="115"/>
        <end position="134"/>
    </location>
</feature>
<feature type="domain" description="Reticulon" evidence="8">
    <location>
        <begin position="179"/>
        <end position="337"/>
    </location>
</feature>
<feature type="region of interest" description="Disordered" evidence="7">
    <location>
        <begin position="86"/>
        <end position="171"/>
    </location>
</feature>
<feature type="compositionally biased region" description="Low complexity" evidence="7">
    <location>
        <begin position="32"/>
        <end position="51"/>
    </location>
</feature>
<organism evidence="9 10">
    <name type="scientific">Rhamnella rubrinervis</name>
    <dbReference type="NCBI Taxonomy" id="2594499"/>
    <lineage>
        <taxon>Eukaryota</taxon>
        <taxon>Viridiplantae</taxon>
        <taxon>Streptophyta</taxon>
        <taxon>Embryophyta</taxon>
        <taxon>Tracheophyta</taxon>
        <taxon>Spermatophyta</taxon>
        <taxon>Magnoliopsida</taxon>
        <taxon>eudicotyledons</taxon>
        <taxon>Gunneridae</taxon>
        <taxon>Pentapetalae</taxon>
        <taxon>rosids</taxon>
        <taxon>fabids</taxon>
        <taxon>Rosales</taxon>
        <taxon>Rhamnaceae</taxon>
        <taxon>rhamnoid group</taxon>
        <taxon>Rhamneae</taxon>
        <taxon>Rhamnella</taxon>
    </lineage>
</organism>
<dbReference type="InterPro" id="IPR044647">
    <property type="entry name" value="RTNLB17/18/21"/>
</dbReference>
<reference evidence="9" key="1">
    <citation type="submission" date="2020-03" db="EMBL/GenBank/DDBJ databases">
        <title>A high-quality chromosome-level genome assembly of a woody plant with both climbing and erect habits, Rhamnella rubrinervis.</title>
        <authorList>
            <person name="Lu Z."/>
            <person name="Yang Y."/>
            <person name="Zhu X."/>
            <person name="Sun Y."/>
        </authorList>
    </citation>
    <scope>NUCLEOTIDE SEQUENCE</scope>
    <source>
        <strain evidence="9">BYM</strain>
        <tissue evidence="9">Leaf</tissue>
    </source>
</reference>
<dbReference type="Proteomes" id="UP000796880">
    <property type="component" value="Unassembled WGS sequence"/>
</dbReference>
<evidence type="ECO:0000256" key="3">
    <source>
        <dbReference type="ARBA" id="ARBA00022824"/>
    </source>
</evidence>